<keyword evidence="4" id="KW-0378">Hydrolase</keyword>
<feature type="domain" description="NlpC/P60" evidence="7">
    <location>
        <begin position="37"/>
        <end position="158"/>
    </location>
</feature>
<dbReference type="PROSITE" id="PS51935">
    <property type="entry name" value="NLPC_P60"/>
    <property type="match status" value="1"/>
</dbReference>
<dbReference type="PROSITE" id="PS51257">
    <property type="entry name" value="PROKAR_LIPOPROTEIN"/>
    <property type="match status" value="1"/>
</dbReference>
<keyword evidence="2" id="KW-0645">Protease</keyword>
<feature type="chain" id="PRO_5046850338" evidence="6">
    <location>
        <begin position="25"/>
        <end position="161"/>
    </location>
</feature>
<accession>A0ABN1I7F9</accession>
<dbReference type="Proteomes" id="UP001499915">
    <property type="component" value="Unassembled WGS sequence"/>
</dbReference>
<name>A0ABN1I7F9_9GAMM</name>
<dbReference type="InterPro" id="IPR038765">
    <property type="entry name" value="Papain-like_cys_pep_sf"/>
</dbReference>
<evidence type="ECO:0000256" key="2">
    <source>
        <dbReference type="ARBA" id="ARBA00022670"/>
    </source>
</evidence>
<evidence type="ECO:0000313" key="9">
    <source>
        <dbReference type="Proteomes" id="UP001499915"/>
    </source>
</evidence>
<dbReference type="RefSeq" id="WP_343806060.1">
    <property type="nucleotide sequence ID" value="NZ_BAAAET010000003.1"/>
</dbReference>
<comment type="caution">
    <text evidence="8">The sequence shown here is derived from an EMBL/GenBank/DDBJ whole genome shotgun (WGS) entry which is preliminary data.</text>
</comment>
<proteinExistence type="inferred from homology"/>
<protein>
    <submittedName>
        <fullName evidence="8">NlpC/P60 family protein</fullName>
    </submittedName>
</protein>
<dbReference type="PANTHER" id="PTHR47360">
    <property type="entry name" value="MUREIN DD-ENDOPEPTIDASE MEPS/MUREIN LD-CARBOXYPEPTIDASE"/>
    <property type="match status" value="1"/>
</dbReference>
<dbReference type="SUPFAM" id="SSF54001">
    <property type="entry name" value="Cysteine proteinases"/>
    <property type="match status" value="1"/>
</dbReference>
<dbReference type="InterPro" id="IPR052062">
    <property type="entry name" value="Murein_DD/LD_carboxypeptidase"/>
</dbReference>
<evidence type="ECO:0000313" key="8">
    <source>
        <dbReference type="EMBL" id="GAA0694854.1"/>
    </source>
</evidence>
<evidence type="ECO:0000256" key="3">
    <source>
        <dbReference type="ARBA" id="ARBA00022729"/>
    </source>
</evidence>
<dbReference type="Pfam" id="PF00877">
    <property type="entry name" value="NLPC_P60"/>
    <property type="match status" value="1"/>
</dbReference>
<evidence type="ECO:0000256" key="6">
    <source>
        <dbReference type="SAM" id="SignalP"/>
    </source>
</evidence>
<sequence>MFKFFCRPCVIPCLLFCLMLAGCASPPPVIEQSHSRDPLRNRLLQTYAEWEGTPYRYGGDNREGVDCSGFIQQVFLQLDGRQLPRTTERQALQGSEIAAHHLQPADLIFFKTGWKQRHAGIYLGNGEFMHASTSRGVMISRLDNPYWQDAWWMARRLTTGR</sequence>
<feature type="signal peptide" evidence="6">
    <location>
        <begin position="1"/>
        <end position="24"/>
    </location>
</feature>
<gene>
    <name evidence="8" type="ORF">GCM10009104_22980</name>
</gene>
<dbReference type="Gene3D" id="3.90.1720.10">
    <property type="entry name" value="endopeptidase domain like (from Nostoc punctiforme)"/>
    <property type="match status" value="1"/>
</dbReference>
<comment type="similarity">
    <text evidence="1">Belongs to the peptidase C40 family.</text>
</comment>
<keyword evidence="9" id="KW-1185">Reference proteome</keyword>
<dbReference type="InterPro" id="IPR000064">
    <property type="entry name" value="NLP_P60_dom"/>
</dbReference>
<evidence type="ECO:0000256" key="4">
    <source>
        <dbReference type="ARBA" id="ARBA00022801"/>
    </source>
</evidence>
<dbReference type="EMBL" id="BAAAET010000003">
    <property type="protein sequence ID" value="GAA0694854.1"/>
    <property type="molecule type" value="Genomic_DNA"/>
</dbReference>
<dbReference type="PANTHER" id="PTHR47360:SF1">
    <property type="entry name" value="ENDOPEPTIDASE NLPC-RELATED"/>
    <property type="match status" value="1"/>
</dbReference>
<evidence type="ECO:0000256" key="5">
    <source>
        <dbReference type="ARBA" id="ARBA00022807"/>
    </source>
</evidence>
<keyword evidence="5" id="KW-0788">Thiol protease</keyword>
<reference evidence="8 9" key="1">
    <citation type="journal article" date="2019" name="Int. J. Syst. Evol. Microbiol.">
        <title>The Global Catalogue of Microorganisms (GCM) 10K type strain sequencing project: providing services to taxonomists for standard genome sequencing and annotation.</title>
        <authorList>
            <consortium name="The Broad Institute Genomics Platform"/>
            <consortium name="The Broad Institute Genome Sequencing Center for Infectious Disease"/>
            <person name="Wu L."/>
            <person name="Ma J."/>
        </authorList>
    </citation>
    <scope>NUCLEOTIDE SEQUENCE [LARGE SCALE GENOMIC DNA]</scope>
    <source>
        <strain evidence="8 9">JCM 15134</strain>
    </source>
</reference>
<organism evidence="8 9">
    <name type="scientific">Marinobacterium maritimum</name>
    <dbReference type="NCBI Taxonomy" id="500162"/>
    <lineage>
        <taxon>Bacteria</taxon>
        <taxon>Pseudomonadati</taxon>
        <taxon>Pseudomonadota</taxon>
        <taxon>Gammaproteobacteria</taxon>
        <taxon>Oceanospirillales</taxon>
        <taxon>Oceanospirillaceae</taxon>
        <taxon>Marinobacterium</taxon>
    </lineage>
</organism>
<keyword evidence="3 6" id="KW-0732">Signal</keyword>
<evidence type="ECO:0000259" key="7">
    <source>
        <dbReference type="PROSITE" id="PS51935"/>
    </source>
</evidence>
<evidence type="ECO:0000256" key="1">
    <source>
        <dbReference type="ARBA" id="ARBA00007074"/>
    </source>
</evidence>